<reference evidence="1 2" key="1">
    <citation type="journal article" date="2021" name="Plant Biotechnol. J.">
        <title>Multi-omics assisted identification of the key and species-specific regulatory components of drought-tolerant mechanisms in Gossypium stocksii.</title>
        <authorList>
            <person name="Yu D."/>
            <person name="Ke L."/>
            <person name="Zhang D."/>
            <person name="Wu Y."/>
            <person name="Sun Y."/>
            <person name="Mei J."/>
            <person name="Sun J."/>
            <person name="Sun Y."/>
        </authorList>
    </citation>
    <scope>NUCLEOTIDE SEQUENCE [LARGE SCALE GENOMIC DNA]</scope>
    <source>
        <strain evidence="2">cv. E1</strain>
        <tissue evidence="1">Leaf</tissue>
    </source>
</reference>
<accession>A0A9D3UZD5</accession>
<keyword evidence="2" id="KW-1185">Reference proteome</keyword>
<dbReference type="OrthoDB" id="10353821at2759"/>
<evidence type="ECO:0000313" key="2">
    <source>
        <dbReference type="Proteomes" id="UP000828251"/>
    </source>
</evidence>
<comment type="caution">
    <text evidence="1">The sequence shown here is derived from an EMBL/GenBank/DDBJ whole genome shotgun (WGS) entry which is preliminary data.</text>
</comment>
<dbReference type="Proteomes" id="UP000828251">
    <property type="component" value="Unassembled WGS sequence"/>
</dbReference>
<protein>
    <submittedName>
        <fullName evidence="1">Uncharacterized protein</fullName>
    </submittedName>
</protein>
<evidence type="ECO:0000313" key="1">
    <source>
        <dbReference type="EMBL" id="KAH1065328.1"/>
    </source>
</evidence>
<dbReference type="EMBL" id="JAIQCV010000009">
    <property type="protein sequence ID" value="KAH1065328.1"/>
    <property type="molecule type" value="Genomic_DNA"/>
</dbReference>
<organism evidence="1 2">
    <name type="scientific">Gossypium stocksii</name>
    <dbReference type="NCBI Taxonomy" id="47602"/>
    <lineage>
        <taxon>Eukaryota</taxon>
        <taxon>Viridiplantae</taxon>
        <taxon>Streptophyta</taxon>
        <taxon>Embryophyta</taxon>
        <taxon>Tracheophyta</taxon>
        <taxon>Spermatophyta</taxon>
        <taxon>Magnoliopsida</taxon>
        <taxon>eudicotyledons</taxon>
        <taxon>Gunneridae</taxon>
        <taxon>Pentapetalae</taxon>
        <taxon>rosids</taxon>
        <taxon>malvids</taxon>
        <taxon>Malvales</taxon>
        <taxon>Malvaceae</taxon>
        <taxon>Malvoideae</taxon>
        <taxon>Gossypium</taxon>
    </lineage>
</organism>
<proteinExistence type="predicted"/>
<sequence length="86" mass="10009">MYKHKRKLRYLHPTYLEIEALTEGGEGAIKDIYVCRFNWISRSGDKVAHAMAQDGLMGREECFWMEEAPLLVVTVVNEDRRLLDPP</sequence>
<dbReference type="AlphaFoldDB" id="A0A9D3UZD5"/>
<gene>
    <name evidence="1" type="ORF">J1N35_030315</name>
</gene>
<name>A0A9D3UZD5_9ROSI</name>